<evidence type="ECO:0000313" key="2">
    <source>
        <dbReference type="Proteomes" id="UP000031443"/>
    </source>
</evidence>
<dbReference type="AlphaFoldDB" id="M7AWR0"/>
<reference evidence="2" key="1">
    <citation type="journal article" date="2013" name="Nat. Genet.">
        <title>The draft genomes of soft-shell turtle and green sea turtle yield insights into the development and evolution of the turtle-specific body plan.</title>
        <authorList>
            <person name="Wang Z."/>
            <person name="Pascual-Anaya J."/>
            <person name="Zadissa A."/>
            <person name="Li W."/>
            <person name="Niimura Y."/>
            <person name="Huang Z."/>
            <person name="Li C."/>
            <person name="White S."/>
            <person name="Xiong Z."/>
            <person name="Fang D."/>
            <person name="Wang B."/>
            <person name="Ming Y."/>
            <person name="Chen Y."/>
            <person name="Zheng Y."/>
            <person name="Kuraku S."/>
            <person name="Pignatelli M."/>
            <person name="Herrero J."/>
            <person name="Beal K."/>
            <person name="Nozawa M."/>
            <person name="Li Q."/>
            <person name="Wang J."/>
            <person name="Zhang H."/>
            <person name="Yu L."/>
            <person name="Shigenobu S."/>
            <person name="Wang J."/>
            <person name="Liu J."/>
            <person name="Flicek P."/>
            <person name="Searle S."/>
            <person name="Wang J."/>
            <person name="Kuratani S."/>
            <person name="Yin Y."/>
            <person name="Aken B."/>
            <person name="Zhang G."/>
            <person name="Irie N."/>
        </authorList>
    </citation>
    <scope>NUCLEOTIDE SEQUENCE [LARGE SCALE GENOMIC DNA]</scope>
</reference>
<sequence>MRMPVLTFKLRCEQEAGSIISFKCKQTCFSEQLAEQECAVFSFWQLIIAWRVKNQFLYLLRVFGSTEGPAAEGPEQVKDPPPKAWSAAGINGISNSRFAIFIY</sequence>
<evidence type="ECO:0000313" key="1">
    <source>
        <dbReference type="EMBL" id="EMP27485.1"/>
    </source>
</evidence>
<organism evidence="1 2">
    <name type="scientific">Chelonia mydas</name>
    <name type="common">Green sea-turtle</name>
    <name type="synonym">Chelonia agassizi</name>
    <dbReference type="NCBI Taxonomy" id="8469"/>
    <lineage>
        <taxon>Eukaryota</taxon>
        <taxon>Metazoa</taxon>
        <taxon>Chordata</taxon>
        <taxon>Craniata</taxon>
        <taxon>Vertebrata</taxon>
        <taxon>Euteleostomi</taxon>
        <taxon>Archelosauria</taxon>
        <taxon>Testudinata</taxon>
        <taxon>Testudines</taxon>
        <taxon>Cryptodira</taxon>
        <taxon>Durocryptodira</taxon>
        <taxon>Americhelydia</taxon>
        <taxon>Chelonioidea</taxon>
        <taxon>Cheloniidae</taxon>
        <taxon>Chelonia</taxon>
    </lineage>
</organism>
<dbReference type="EMBL" id="KB569669">
    <property type="protein sequence ID" value="EMP27485.1"/>
    <property type="molecule type" value="Genomic_DNA"/>
</dbReference>
<dbReference type="Proteomes" id="UP000031443">
    <property type="component" value="Unassembled WGS sequence"/>
</dbReference>
<protein>
    <submittedName>
        <fullName evidence="1">Uncharacterized protein</fullName>
    </submittedName>
</protein>
<accession>M7AWR0</accession>
<name>M7AWR0_CHEMY</name>
<keyword evidence="2" id="KW-1185">Reference proteome</keyword>
<proteinExistence type="predicted"/>
<gene>
    <name evidence="1" type="ORF">UY3_15425</name>
</gene>